<keyword evidence="2" id="KW-1185">Reference proteome</keyword>
<accession>A0A376L5B1</accession>
<sequence>MSGISDGGLQERFDFELAQVINNIHDPNTDPTKKRKITIDLTITPDEYREDILIDYQVKSKLVARDSLTSKVIIGQDERGKPQANELKSGQKGKCILIPKIPN</sequence>
<evidence type="ECO:0000313" key="1">
    <source>
        <dbReference type="EMBL" id="STF08811.1"/>
    </source>
</evidence>
<organism evidence="1 2">
    <name type="scientific">Enterococcus gallinarum</name>
    <dbReference type="NCBI Taxonomy" id="1353"/>
    <lineage>
        <taxon>Bacteria</taxon>
        <taxon>Bacillati</taxon>
        <taxon>Bacillota</taxon>
        <taxon>Bacilli</taxon>
        <taxon>Lactobacillales</taxon>
        <taxon>Enterococcaceae</taxon>
        <taxon>Enterococcus</taxon>
    </lineage>
</organism>
<reference evidence="1 2" key="1">
    <citation type="submission" date="2018-06" db="EMBL/GenBank/DDBJ databases">
        <authorList>
            <consortium name="Pathogen Informatics"/>
            <person name="Doyle S."/>
        </authorList>
    </citation>
    <scope>NUCLEOTIDE SEQUENCE [LARGE SCALE GENOMIC DNA]</scope>
    <source>
        <strain evidence="1 2">NCTC12360</strain>
    </source>
</reference>
<dbReference type="RefSeq" id="WP_258863389.1">
    <property type="nucleotide sequence ID" value="NZ_UFYW01000006.1"/>
</dbReference>
<proteinExistence type="predicted"/>
<name>A0A376L5B1_ENTGA</name>
<dbReference type="EMBL" id="UFYW01000006">
    <property type="protein sequence ID" value="STF08811.1"/>
    <property type="molecule type" value="Genomic_DNA"/>
</dbReference>
<gene>
    <name evidence="1" type="ORF">NCTC12360_03807</name>
</gene>
<protein>
    <submittedName>
        <fullName evidence="1">Phage protein</fullName>
    </submittedName>
</protein>
<evidence type="ECO:0000313" key="2">
    <source>
        <dbReference type="Proteomes" id="UP000254807"/>
    </source>
</evidence>
<dbReference type="Proteomes" id="UP000254807">
    <property type="component" value="Unassembled WGS sequence"/>
</dbReference>
<dbReference type="AlphaFoldDB" id="A0A376L5B1"/>